<keyword evidence="3" id="KW-0472">Membrane</keyword>
<evidence type="ECO:0000259" key="5">
    <source>
        <dbReference type="Pfam" id="PF22925"/>
    </source>
</evidence>
<proteinExistence type="predicted"/>
<dbReference type="InterPro" id="IPR055239">
    <property type="entry name" value="TS_C"/>
</dbReference>
<feature type="region of interest" description="Disordered" evidence="2">
    <location>
        <begin position="1"/>
        <end position="37"/>
    </location>
</feature>
<evidence type="ECO:0000256" key="3">
    <source>
        <dbReference type="SAM" id="Phobius"/>
    </source>
</evidence>
<organism evidence="6 7">
    <name type="scientific">Trypanosoma cruzi marinkellei</name>
    <dbReference type="NCBI Taxonomy" id="85056"/>
    <lineage>
        <taxon>Eukaryota</taxon>
        <taxon>Discoba</taxon>
        <taxon>Euglenozoa</taxon>
        <taxon>Kinetoplastea</taxon>
        <taxon>Metakinetoplastina</taxon>
        <taxon>Trypanosomatida</taxon>
        <taxon>Trypanosomatidae</taxon>
        <taxon>Trypanosoma</taxon>
        <taxon>Schizotrypanum</taxon>
    </lineage>
</organism>
<dbReference type="Gene3D" id="2.120.10.10">
    <property type="match status" value="1"/>
</dbReference>
<dbReference type="GO" id="GO:0005737">
    <property type="term" value="C:cytoplasm"/>
    <property type="evidence" value="ECO:0007669"/>
    <property type="project" value="TreeGrafter"/>
</dbReference>
<dbReference type="GO" id="GO:0004308">
    <property type="term" value="F:exo-alpha-sialidase activity"/>
    <property type="evidence" value="ECO:0007669"/>
    <property type="project" value="InterPro"/>
</dbReference>
<dbReference type="SUPFAM" id="SSF50939">
    <property type="entry name" value="Sialidases"/>
    <property type="match status" value="1"/>
</dbReference>
<dbReference type="GO" id="GO:0016020">
    <property type="term" value="C:membrane"/>
    <property type="evidence" value="ECO:0007669"/>
    <property type="project" value="TreeGrafter"/>
</dbReference>
<gene>
    <name evidence="6" type="ORF">MOQ_003385</name>
</gene>
<dbReference type="Pfam" id="PF11052">
    <property type="entry name" value="Tr-sialidase_C"/>
    <property type="match status" value="1"/>
</dbReference>
<keyword evidence="1" id="KW-0677">Repeat</keyword>
<dbReference type="InterPro" id="IPR026856">
    <property type="entry name" value="Sialidase_fam"/>
</dbReference>
<dbReference type="EMBL" id="AHKC01009633">
    <property type="protein sequence ID" value="EKF32760.1"/>
    <property type="molecule type" value="Genomic_DNA"/>
</dbReference>
<dbReference type="GO" id="GO:0006689">
    <property type="term" value="P:ganglioside catabolic process"/>
    <property type="evidence" value="ECO:0007669"/>
    <property type="project" value="TreeGrafter"/>
</dbReference>
<dbReference type="GO" id="GO:0009313">
    <property type="term" value="P:oligosaccharide catabolic process"/>
    <property type="evidence" value="ECO:0007669"/>
    <property type="project" value="TreeGrafter"/>
</dbReference>
<dbReference type="InterPro" id="IPR011040">
    <property type="entry name" value="Sialidase"/>
</dbReference>
<dbReference type="CDD" id="cd15482">
    <property type="entry name" value="Sialidase_non-viral"/>
    <property type="match status" value="1"/>
</dbReference>
<keyword evidence="3" id="KW-1133">Transmembrane helix</keyword>
<dbReference type="PANTHER" id="PTHR10628">
    <property type="entry name" value="SIALIDASE"/>
    <property type="match status" value="1"/>
</dbReference>
<dbReference type="InterPro" id="IPR036278">
    <property type="entry name" value="Sialidase_sf"/>
</dbReference>
<dbReference type="Proteomes" id="UP000007350">
    <property type="component" value="Unassembled WGS sequence"/>
</dbReference>
<dbReference type="InterPro" id="IPR013320">
    <property type="entry name" value="ConA-like_dom_sf"/>
</dbReference>
<protein>
    <submittedName>
        <fullName evidence="6">Trans-sialidase, putative</fullName>
    </submittedName>
</protein>
<dbReference type="SUPFAM" id="SSF49899">
    <property type="entry name" value="Concanavalin A-like lectins/glucanases"/>
    <property type="match status" value="1"/>
</dbReference>
<dbReference type="Gene3D" id="2.60.120.200">
    <property type="match status" value="1"/>
</dbReference>
<feature type="domain" description="Sialidase" evidence="4">
    <location>
        <begin position="107"/>
        <end position="443"/>
    </location>
</feature>
<dbReference type="InterPro" id="IPR008377">
    <property type="entry name" value="Sialidase_trypan"/>
</dbReference>
<dbReference type="Pfam" id="PF22925">
    <property type="entry name" value="TS_C"/>
    <property type="match status" value="1"/>
</dbReference>
<evidence type="ECO:0000256" key="2">
    <source>
        <dbReference type="SAM" id="MobiDB-lite"/>
    </source>
</evidence>
<keyword evidence="7" id="KW-1185">Reference proteome</keyword>
<dbReference type="Pfam" id="PF13859">
    <property type="entry name" value="BNR_3"/>
    <property type="match status" value="1"/>
</dbReference>
<feature type="transmembrane region" description="Helical" evidence="3">
    <location>
        <begin position="43"/>
        <end position="64"/>
    </location>
</feature>
<evidence type="ECO:0000256" key="1">
    <source>
        <dbReference type="ARBA" id="ARBA00022737"/>
    </source>
</evidence>
<dbReference type="PANTHER" id="PTHR10628:SF30">
    <property type="entry name" value="EXO-ALPHA-SIALIDASE"/>
    <property type="match status" value="1"/>
</dbReference>
<evidence type="ECO:0000313" key="6">
    <source>
        <dbReference type="EMBL" id="EKF32760.1"/>
    </source>
</evidence>
<dbReference type="InterPro" id="IPR021287">
    <property type="entry name" value="Trans-sialidase_CS"/>
</dbReference>
<reference evidence="6 7" key="1">
    <citation type="journal article" date="2012" name="BMC Genomics">
        <title>Comparative genomic analysis of human infective Trypanosoma cruzi lineages with the bat-restricted subspecies T. cruzi marinkellei.</title>
        <authorList>
            <person name="Franzen O."/>
            <person name="Talavera-Lopez C."/>
            <person name="Ochaya S."/>
            <person name="Butler C.E."/>
            <person name="Messenger L.A."/>
            <person name="Lewis M.D."/>
            <person name="Llewellyn M.S."/>
            <person name="Marinkelle C.J."/>
            <person name="Tyler K.M."/>
            <person name="Miles M.A."/>
            <person name="Andersson B."/>
        </authorList>
    </citation>
    <scope>NUCLEOTIDE SEQUENCE [LARGE SCALE GENOMIC DNA]</scope>
    <source>
        <strain evidence="6 7">B7</strain>
    </source>
</reference>
<comment type="caution">
    <text evidence="6">The sequence shown here is derived from an EMBL/GenBank/DDBJ whole genome shotgun (WGS) entry which is preliminary data.</text>
</comment>
<evidence type="ECO:0000259" key="4">
    <source>
        <dbReference type="Pfam" id="PF13859"/>
    </source>
</evidence>
<evidence type="ECO:0000313" key="7">
    <source>
        <dbReference type="Proteomes" id="UP000007350"/>
    </source>
</evidence>
<name>K2N087_TRYCR</name>
<dbReference type="AlphaFoldDB" id="K2N087"/>
<dbReference type="OrthoDB" id="246592at2759"/>
<sequence length="725" mass="79263">MHSRVAAVKAPRTHNRRCVTGSSGRRREGGESERQRPNMSRRVFASVVLFIVVVMMCCGTGGAANGKGQQSLDVQLPQEVDIFVPGTTLVEPKNGSGKSDTRGSFSAPSLVRAGGVMVAFAEGHTEYKGSHYRLSVLPSGIVAGYINAAETWPLIAAEKNKDKWRVRTLFSTVNEEDLFGVARNPTAIAKDNKVLLLVGSYNIRYDTTESIWRVDGWNVQLVEGVATQATDGVQSALINWGKPRSLLQQIPQRIQSNLSDFGGGGGSGIVMENGTLVFPLTATKKDFRPFSMITYSTDNGNTWVFPEGVFADCFNPRITEWEKGQIFMIVQCNYSRKVFESRDMGKKWTKAIGALSGVWANSQLGVFGEDNSLVGALITATIEGVKVMLYTRKRSFSGDKNENVFYLWVTDNNRTLYVGPVAMDNNLTLSQALLYSDGALYLLKESGNSESKTISLVPLTEELQMINYFLKNWAQLDASFSESSIPTAGLVGFLSNATSDDNTWIDEYRCLNATVKNATKVENGFKFTGPGSWAAWPVNSREDNTDYGFVNYDFTLVATVVIHWVPNVSTSLLGASLGEDSGNKIIGLSYNPDSKWETVFDGTKKAHKNTWEPGKEYQLALTLQDGKKGSVYVDGVLVGSSDKIPTLEVRGREISNLYIGGDEGGTNSSVTVTNVFLYNRPLSAGELKMVHEGEDKKGKGDGSMRGGVSQLLPMLLGLWGIVTLY</sequence>
<feature type="domain" description="Trans-sialidase C-terminal" evidence="5">
    <location>
        <begin position="486"/>
        <end position="684"/>
    </location>
</feature>
<feature type="compositionally biased region" description="Basic and acidic residues" evidence="2">
    <location>
        <begin position="25"/>
        <end position="36"/>
    </location>
</feature>
<dbReference type="PRINTS" id="PR01803">
    <property type="entry name" value="TCSIALIDASE"/>
</dbReference>
<accession>K2N087</accession>
<keyword evidence="3" id="KW-0812">Transmembrane</keyword>